<dbReference type="PANTHER" id="PTHR43798:SF27">
    <property type="entry name" value="HYDROLASE ALPHA_BETA HYDROLASE FOLD FAMILY"/>
    <property type="match status" value="1"/>
</dbReference>
<keyword evidence="3" id="KW-0645">Protease</keyword>
<feature type="active site" description="Proton donor" evidence="4">
    <location>
        <position position="279"/>
    </location>
</feature>
<dbReference type="InterPro" id="IPR000073">
    <property type="entry name" value="AB_hydrolase_1"/>
</dbReference>
<keyword evidence="3" id="KW-0031">Aminopeptidase</keyword>
<dbReference type="EC" id="3.4.11.5" evidence="3"/>
<proteinExistence type="inferred from homology"/>
<evidence type="ECO:0000256" key="1">
    <source>
        <dbReference type="ARBA" id="ARBA00010088"/>
    </source>
</evidence>
<evidence type="ECO:0000256" key="4">
    <source>
        <dbReference type="PIRSR" id="PIRSR005539-1"/>
    </source>
</evidence>
<comment type="similarity">
    <text evidence="1 3">Belongs to the peptidase S33 family.</text>
</comment>
<dbReference type="GO" id="GO:0016020">
    <property type="term" value="C:membrane"/>
    <property type="evidence" value="ECO:0007669"/>
    <property type="project" value="TreeGrafter"/>
</dbReference>
<dbReference type="Proteomes" id="UP000236584">
    <property type="component" value="Chromosome"/>
</dbReference>
<dbReference type="InterPro" id="IPR005945">
    <property type="entry name" value="Pro_imino_pep"/>
</dbReference>
<dbReference type="InterPro" id="IPR002410">
    <property type="entry name" value="Peptidase_S33"/>
</dbReference>
<evidence type="ECO:0000259" key="5">
    <source>
        <dbReference type="Pfam" id="PF00561"/>
    </source>
</evidence>
<organism evidence="6 7">
    <name type="scientific">Salinigranum rubrum</name>
    <dbReference type="NCBI Taxonomy" id="755307"/>
    <lineage>
        <taxon>Archaea</taxon>
        <taxon>Methanobacteriati</taxon>
        <taxon>Methanobacteriota</taxon>
        <taxon>Stenosarchaea group</taxon>
        <taxon>Halobacteria</taxon>
        <taxon>Halobacteriales</taxon>
        <taxon>Haloferacaceae</taxon>
        <taxon>Salinigranum</taxon>
    </lineage>
</organism>
<dbReference type="OrthoDB" id="7531at2157"/>
<dbReference type="GO" id="GO:0006508">
    <property type="term" value="P:proteolysis"/>
    <property type="evidence" value="ECO:0007669"/>
    <property type="project" value="UniProtKB-KW"/>
</dbReference>
<dbReference type="PRINTS" id="PR00793">
    <property type="entry name" value="PROAMNOPTASE"/>
</dbReference>
<keyword evidence="2 3" id="KW-0378">Hydrolase</keyword>
<dbReference type="KEGG" id="srub:C2R22_16985"/>
<feature type="domain" description="AB hydrolase-1" evidence="5">
    <location>
        <begin position="36"/>
        <end position="286"/>
    </location>
</feature>
<protein>
    <recommendedName>
        <fullName evidence="3">Proline iminopeptidase</fullName>
        <shortName evidence="3">PIP</shortName>
        <ecNumber evidence="3">3.4.11.5</ecNumber>
    </recommendedName>
    <alternativeName>
        <fullName evidence="3">Prolyl aminopeptidase</fullName>
    </alternativeName>
    <alternativeName>
        <fullName evidence="3">Tricorn protease-interacting factor F1</fullName>
    </alternativeName>
</protein>
<dbReference type="InterPro" id="IPR029058">
    <property type="entry name" value="AB_hydrolase_fold"/>
</dbReference>
<dbReference type="PIRSF" id="PIRSF005539">
    <property type="entry name" value="Pept_S33_TRI_F1"/>
    <property type="match status" value="1"/>
</dbReference>
<gene>
    <name evidence="6" type="ORF">C2R22_16985</name>
</gene>
<dbReference type="Gene3D" id="3.40.50.1820">
    <property type="entry name" value="alpha/beta hydrolase"/>
    <property type="match status" value="1"/>
</dbReference>
<dbReference type="PRINTS" id="PR00111">
    <property type="entry name" value="ABHYDROLASE"/>
</dbReference>
<comment type="function">
    <text evidence="3">Cleaves H-Pro-AMC as well as a wide spectrum of amino acid substrates and several peptide substrates without a proline at the N-terminus.</text>
</comment>
<feature type="active site" evidence="4">
    <location>
        <position position="252"/>
    </location>
</feature>
<dbReference type="EMBL" id="CP026309">
    <property type="protein sequence ID" value="AUV84035.1"/>
    <property type="molecule type" value="Genomic_DNA"/>
</dbReference>
<dbReference type="GO" id="GO:0004177">
    <property type="term" value="F:aminopeptidase activity"/>
    <property type="evidence" value="ECO:0007669"/>
    <property type="project" value="UniProtKB-KW"/>
</dbReference>
<sequence>MTTTDDYFGRDHDEEYLDVGGYELFYRRFGSGDETLVGLHGGPGVPHDYLAPLAAHGTDRRSVYLYDQFGVGRSDGPATGDFDRYTAEHYRDELEAFRVALGVDRLHLYGHSWGGMLALEYALAYPDRVASLVLANAFADANAAHAGIRATVETLSEESREAIATHEASRTFDAPEFQAAVMELIGEHVCRADPFPDPVSRAFEEMNHDIYGLMWGPTEFVLAETARLRGRSVTDRLDEIDVPTLVLTGTYDELTPELARDLASALPDAELVEFEASSHTPFWEQPDEHREAVEAFLHRVTPVRQ</sequence>
<dbReference type="PANTHER" id="PTHR43798">
    <property type="entry name" value="MONOACYLGLYCEROL LIPASE"/>
    <property type="match status" value="1"/>
</dbReference>
<evidence type="ECO:0000313" key="6">
    <source>
        <dbReference type="EMBL" id="AUV84035.1"/>
    </source>
</evidence>
<dbReference type="RefSeq" id="WP_103427724.1">
    <property type="nucleotide sequence ID" value="NZ_CP026309.1"/>
</dbReference>
<dbReference type="SUPFAM" id="SSF53474">
    <property type="entry name" value="alpha/beta-Hydrolases"/>
    <property type="match status" value="1"/>
</dbReference>
<evidence type="ECO:0000256" key="2">
    <source>
        <dbReference type="ARBA" id="ARBA00022801"/>
    </source>
</evidence>
<feature type="active site" description="Nucleophile" evidence="4">
    <location>
        <position position="112"/>
    </location>
</feature>
<reference evidence="6 7" key="1">
    <citation type="submission" date="2018-01" db="EMBL/GenBank/DDBJ databases">
        <title>Complete genome sequence of Salinigranum rubrum GX10T, an extremely halophilic archaeon isolated from a marine solar saltern.</title>
        <authorList>
            <person name="Han S."/>
        </authorList>
    </citation>
    <scope>NUCLEOTIDE SEQUENCE [LARGE SCALE GENOMIC DNA]</scope>
    <source>
        <strain evidence="6 7">GX10</strain>
    </source>
</reference>
<dbReference type="NCBIfam" id="TIGR01250">
    <property type="entry name" value="pro_imino_pep_2"/>
    <property type="match status" value="1"/>
</dbReference>
<dbReference type="AlphaFoldDB" id="A0A2I8VQ55"/>
<keyword evidence="7" id="KW-1185">Reference proteome</keyword>
<dbReference type="InterPro" id="IPR050266">
    <property type="entry name" value="AB_hydrolase_sf"/>
</dbReference>
<dbReference type="Pfam" id="PF00561">
    <property type="entry name" value="Abhydrolase_1"/>
    <property type="match status" value="1"/>
</dbReference>
<dbReference type="GeneID" id="35593823"/>
<comment type="subunit">
    <text evidence="3">Part of the tricorn proteolytic complex.</text>
</comment>
<comment type="catalytic activity">
    <reaction evidence="3">
        <text>Release of N-terminal proline from a peptide.</text>
        <dbReference type="EC" id="3.4.11.5"/>
    </reaction>
</comment>
<accession>A0A2I8VQ55</accession>
<evidence type="ECO:0000313" key="7">
    <source>
        <dbReference type="Proteomes" id="UP000236584"/>
    </source>
</evidence>
<evidence type="ECO:0000256" key="3">
    <source>
        <dbReference type="PIRNR" id="PIRNR005539"/>
    </source>
</evidence>
<name>A0A2I8VQ55_9EURY</name>